<accession>U2DZ37</accession>
<keyword evidence="3" id="KW-0133">Cell shape</keyword>
<dbReference type="EMBL" id="AFNU02000001">
    <property type="protein sequence ID" value="ERJ13492.1"/>
    <property type="molecule type" value="Genomic_DNA"/>
</dbReference>
<comment type="caution">
    <text evidence="4">The sequence shown here is derived from an EMBL/GenBank/DDBJ whole genome shotgun (WGS) entry which is preliminary data.</text>
</comment>
<evidence type="ECO:0000256" key="1">
    <source>
        <dbReference type="ARBA" id="ARBA00022490"/>
    </source>
</evidence>
<dbReference type="InterPro" id="IPR009019">
    <property type="entry name" value="KH_sf_prok-type"/>
</dbReference>
<keyword evidence="2 3" id="KW-0694">RNA-binding</keyword>
<protein>
    <recommendedName>
        <fullName evidence="3">RNA-binding protein KhpA</fullName>
    </recommendedName>
    <alternativeName>
        <fullName evidence="3">KH-domain protein A</fullName>
    </alternativeName>
</protein>
<dbReference type="FunCoup" id="U2DZ37">
    <property type="interactions" value="222"/>
</dbReference>
<name>U2DZ37_9MOLU</name>
<dbReference type="RefSeq" id="WP_021030952.1">
    <property type="nucleotide sequence ID" value="NZ_AFNU02000001.1"/>
</dbReference>
<dbReference type="PANTHER" id="PTHR34654">
    <property type="entry name" value="UPF0109 PROTEIN SCO5592"/>
    <property type="match status" value="1"/>
</dbReference>
<dbReference type="eggNOG" id="COG1837">
    <property type="taxonomic scope" value="Bacteria"/>
</dbReference>
<keyword evidence="3" id="KW-0143">Chaperone</keyword>
<dbReference type="STRING" id="1033810.HLPCO_000143"/>
<dbReference type="GO" id="GO:0005737">
    <property type="term" value="C:cytoplasm"/>
    <property type="evidence" value="ECO:0007669"/>
    <property type="project" value="UniProtKB-SubCell"/>
</dbReference>
<dbReference type="Pfam" id="PF13083">
    <property type="entry name" value="KH_KhpA-B"/>
    <property type="match status" value="1"/>
</dbReference>
<dbReference type="SUPFAM" id="SSF54814">
    <property type="entry name" value="Prokaryotic type KH domain (KH-domain type II)"/>
    <property type="match status" value="1"/>
</dbReference>
<reference evidence="4 5" key="2">
    <citation type="journal article" date="2013" name="PLoS ONE">
        <title>INDIGO - INtegrated Data Warehouse of MIcrobial GenOmes with Examples from the Red Sea Extremophiles.</title>
        <authorList>
            <person name="Alam I."/>
            <person name="Antunes A."/>
            <person name="Kamau A.A."/>
            <person name="Ba Alawi W."/>
            <person name="Kalkatawi M."/>
            <person name="Stingl U."/>
            <person name="Bajic V.B."/>
        </authorList>
    </citation>
    <scope>NUCLEOTIDE SEQUENCE [LARGE SCALE GENOMIC DNA]</scope>
    <source>
        <strain evidence="4 5">SSD-17B</strain>
    </source>
</reference>
<evidence type="ECO:0000256" key="3">
    <source>
        <dbReference type="HAMAP-Rule" id="MF_00088"/>
    </source>
</evidence>
<sequence>MDMEKLIATILEPLVDHKDDLVVKELPEDAEGFTIYEVLVNQEDVGRVIGKRGRIAQAVRSICYAAATKEGKKIRINIDHF</sequence>
<evidence type="ECO:0000313" key="4">
    <source>
        <dbReference type="EMBL" id="ERJ13492.1"/>
    </source>
</evidence>
<reference evidence="4 5" key="1">
    <citation type="journal article" date="2011" name="J. Bacteriol.">
        <title>Genome sequence of Haloplasma contractile, an unusual contractile bacterium from a deep-sea anoxic brine lake.</title>
        <authorList>
            <person name="Antunes A."/>
            <person name="Alam I."/>
            <person name="El Dorry H."/>
            <person name="Siam R."/>
            <person name="Robertson A."/>
            <person name="Bajic V.B."/>
            <person name="Stingl U."/>
        </authorList>
    </citation>
    <scope>NUCLEOTIDE SEQUENCE [LARGE SCALE GENOMIC DNA]</scope>
    <source>
        <strain evidence="4 5">SSD-17B</strain>
    </source>
</reference>
<comment type="function">
    <text evidence="3">A probable RNA chaperone. Forms a complex with KhpB which binds to cellular RNA and controls its expression. Plays a role in peptidoglycan (PG) homeostasis and cell length regulation.</text>
</comment>
<evidence type="ECO:0000256" key="2">
    <source>
        <dbReference type="ARBA" id="ARBA00022884"/>
    </source>
</evidence>
<dbReference type="AlphaFoldDB" id="U2DZ37"/>
<dbReference type="Proteomes" id="UP000005707">
    <property type="component" value="Unassembled WGS sequence"/>
</dbReference>
<dbReference type="InterPro" id="IPR015946">
    <property type="entry name" value="KH_dom-like_a/b"/>
</dbReference>
<dbReference type="Gene3D" id="3.30.300.20">
    <property type="match status" value="1"/>
</dbReference>
<keyword evidence="3" id="KW-0961">Cell wall biogenesis/degradation</keyword>
<dbReference type="GO" id="GO:0009252">
    <property type="term" value="P:peptidoglycan biosynthetic process"/>
    <property type="evidence" value="ECO:0007669"/>
    <property type="project" value="UniProtKB-UniRule"/>
</dbReference>
<dbReference type="InterPro" id="IPR020627">
    <property type="entry name" value="KhpA"/>
</dbReference>
<evidence type="ECO:0000313" key="5">
    <source>
        <dbReference type="Proteomes" id="UP000005707"/>
    </source>
</evidence>
<keyword evidence="1 3" id="KW-0963">Cytoplasm</keyword>
<dbReference type="InParanoid" id="U2DZ37"/>
<proteinExistence type="inferred from homology"/>
<dbReference type="HAMAP" id="MF_00088">
    <property type="entry name" value="KhpA"/>
    <property type="match status" value="1"/>
</dbReference>
<gene>
    <name evidence="3" type="primary">khpA</name>
    <name evidence="4" type="ORF">HLPCO_000143</name>
</gene>
<comment type="subcellular location">
    <subcellularLocation>
        <location evidence="3">Cytoplasm</location>
    </subcellularLocation>
</comment>
<dbReference type="CDD" id="cd22533">
    <property type="entry name" value="KH-II_YlqC-like"/>
    <property type="match status" value="1"/>
</dbReference>
<keyword evidence="5" id="KW-1185">Reference proteome</keyword>
<dbReference type="PANTHER" id="PTHR34654:SF1">
    <property type="entry name" value="RNA-BINDING PROTEIN KHPA"/>
    <property type="match status" value="1"/>
</dbReference>
<organism evidence="4 5">
    <name type="scientific">Haloplasma contractile SSD-17B</name>
    <dbReference type="NCBI Taxonomy" id="1033810"/>
    <lineage>
        <taxon>Bacteria</taxon>
        <taxon>Bacillati</taxon>
        <taxon>Mycoplasmatota</taxon>
        <taxon>Mollicutes</taxon>
        <taxon>Haloplasmatales</taxon>
        <taxon>Haloplasmataceae</taxon>
        <taxon>Haloplasma</taxon>
    </lineage>
</organism>
<dbReference type="GO" id="GO:0003723">
    <property type="term" value="F:RNA binding"/>
    <property type="evidence" value="ECO:0007669"/>
    <property type="project" value="UniProtKB-UniRule"/>
</dbReference>
<dbReference type="GO" id="GO:0008360">
    <property type="term" value="P:regulation of cell shape"/>
    <property type="evidence" value="ECO:0007669"/>
    <property type="project" value="UniProtKB-KW"/>
</dbReference>
<dbReference type="GO" id="GO:0071555">
    <property type="term" value="P:cell wall organization"/>
    <property type="evidence" value="ECO:0007669"/>
    <property type="project" value="UniProtKB-KW"/>
</dbReference>
<comment type="similarity">
    <text evidence="3">Belongs to the KhpA RNA-binding protein family.</text>
</comment>
<comment type="subunit">
    <text evidence="3">Forms a complex with KhpB.</text>
</comment>